<organism evidence="3 4">
    <name type="scientific">Deefgea tanakiae</name>
    <dbReference type="NCBI Taxonomy" id="2865840"/>
    <lineage>
        <taxon>Bacteria</taxon>
        <taxon>Pseudomonadati</taxon>
        <taxon>Pseudomonadota</taxon>
        <taxon>Betaproteobacteria</taxon>
        <taxon>Neisseriales</taxon>
        <taxon>Chitinibacteraceae</taxon>
        <taxon>Deefgea</taxon>
    </lineage>
</organism>
<evidence type="ECO:0000313" key="4">
    <source>
        <dbReference type="Proteomes" id="UP000825679"/>
    </source>
</evidence>
<dbReference type="RefSeq" id="WP_221007363.1">
    <property type="nucleotide sequence ID" value="NZ_CP081150.1"/>
</dbReference>
<protein>
    <submittedName>
        <fullName evidence="3">Beta-lactamase family protein</fullName>
    </submittedName>
</protein>
<sequence>MRMKFCSLILLLASGLSYSSTNDLPTSSPEAQGIDSAQLNAALKEIQKSGKPIDSILIMRNGYIVLDSYFYPYQPNTLHDLRSVTKSVTSTMLGISIQQDKLKGLDQPMRPFFAEQLKGDIDPRKAAITLGNLVDMHSGIAWHEWPYTEQSSAYQMIKSPDWNQFVLTQKMDDKPGRTFNYNGGNMNLLSEVIQQAWGKPMQDVAQQQLFKPLGITQFTWGKSPQGQTIGEADLMLKPHDLARLGQLWLQDGVWQGERLLPVGWTANLVADAKAAQTYAYRRGFWLNLGQQYFQAAGRHGQFIRVDPTQQLVIVTTGRIPDQNIDESTLNQLHQLAKNSSPLPANTAAEAQLTETIRALGSSPEVSNTRDLGKNWYNKTWRFAAKPWGIEAINIKPDPKDDGALIWEVDWKGDWLAKGKNIWPVGIDGAYRSKPDSSANNLKLHARGRWLNETTLELTTRYNEGSTYWKYAFKFNKNSVDLKYTDDEYNSGQATGHLVTSPKD</sequence>
<dbReference type="Proteomes" id="UP000825679">
    <property type="component" value="Chromosome"/>
</dbReference>
<name>A0ABX8Z8F0_9NEIS</name>
<accession>A0ABX8Z8F0</accession>
<dbReference type="PANTHER" id="PTHR43283">
    <property type="entry name" value="BETA-LACTAMASE-RELATED"/>
    <property type="match status" value="1"/>
</dbReference>
<evidence type="ECO:0000259" key="2">
    <source>
        <dbReference type="Pfam" id="PF00144"/>
    </source>
</evidence>
<keyword evidence="1" id="KW-0732">Signal</keyword>
<dbReference type="Pfam" id="PF00144">
    <property type="entry name" value="Beta-lactamase"/>
    <property type="match status" value="1"/>
</dbReference>
<evidence type="ECO:0000313" key="3">
    <source>
        <dbReference type="EMBL" id="QZA78843.1"/>
    </source>
</evidence>
<proteinExistence type="predicted"/>
<gene>
    <name evidence="3" type="ORF">K4H28_05405</name>
</gene>
<dbReference type="InterPro" id="IPR012338">
    <property type="entry name" value="Beta-lactam/transpept-like"/>
</dbReference>
<reference evidence="3 4" key="1">
    <citation type="submission" date="2021-08" db="EMBL/GenBank/DDBJ databases">
        <title>complete genome sequencing of Deefgea sp. D25.</title>
        <authorList>
            <person name="Bae J.-W."/>
            <person name="Gim D.-H."/>
        </authorList>
    </citation>
    <scope>NUCLEOTIDE SEQUENCE [LARGE SCALE GENOMIC DNA]</scope>
    <source>
        <strain evidence="3 4">D25</strain>
    </source>
</reference>
<dbReference type="InterPro" id="IPR050789">
    <property type="entry name" value="Diverse_Enzym_Activities"/>
</dbReference>
<dbReference type="InterPro" id="IPR001466">
    <property type="entry name" value="Beta-lactam-related"/>
</dbReference>
<evidence type="ECO:0000256" key="1">
    <source>
        <dbReference type="SAM" id="SignalP"/>
    </source>
</evidence>
<dbReference type="EMBL" id="CP081150">
    <property type="protein sequence ID" value="QZA78843.1"/>
    <property type="molecule type" value="Genomic_DNA"/>
</dbReference>
<dbReference type="SUPFAM" id="SSF56601">
    <property type="entry name" value="beta-lactamase/transpeptidase-like"/>
    <property type="match status" value="1"/>
</dbReference>
<keyword evidence="4" id="KW-1185">Reference proteome</keyword>
<feature type="domain" description="Beta-lactamase-related" evidence="2">
    <location>
        <begin position="50"/>
        <end position="315"/>
    </location>
</feature>
<feature type="chain" id="PRO_5046602560" evidence="1">
    <location>
        <begin position="20"/>
        <end position="503"/>
    </location>
</feature>
<feature type="signal peptide" evidence="1">
    <location>
        <begin position="1"/>
        <end position="19"/>
    </location>
</feature>
<dbReference type="PANTHER" id="PTHR43283:SF7">
    <property type="entry name" value="BETA-LACTAMASE-RELATED DOMAIN-CONTAINING PROTEIN"/>
    <property type="match status" value="1"/>
</dbReference>
<dbReference type="Gene3D" id="3.40.710.10">
    <property type="entry name" value="DD-peptidase/beta-lactamase superfamily"/>
    <property type="match status" value="1"/>
</dbReference>